<dbReference type="InterPro" id="IPR006054">
    <property type="entry name" value="DnaQ"/>
</dbReference>
<dbReference type="EMBL" id="JADKCH010000015">
    <property type="protein sequence ID" value="MBK8573287.1"/>
    <property type="molecule type" value="Genomic_DNA"/>
</dbReference>
<keyword evidence="3 7" id="KW-0269">Exonuclease</keyword>
<dbReference type="Pfam" id="PF00929">
    <property type="entry name" value="RNase_T"/>
    <property type="match status" value="1"/>
</dbReference>
<dbReference type="FunFam" id="3.30.420.10:FF:000045">
    <property type="entry name" value="3'-5' exonuclease DinG"/>
    <property type="match status" value="1"/>
</dbReference>
<gene>
    <name evidence="7" type="ORF">IPN91_11735</name>
</gene>
<evidence type="ECO:0000313" key="8">
    <source>
        <dbReference type="Proteomes" id="UP000709959"/>
    </source>
</evidence>
<keyword evidence="2" id="KW-0378">Hydrolase</keyword>
<organism evidence="7 8">
    <name type="scientific">Candidatus Geothrix odensensis</name>
    <dbReference type="NCBI Taxonomy" id="2954440"/>
    <lineage>
        <taxon>Bacteria</taxon>
        <taxon>Pseudomonadati</taxon>
        <taxon>Acidobacteriota</taxon>
        <taxon>Holophagae</taxon>
        <taxon>Holophagales</taxon>
        <taxon>Holophagaceae</taxon>
        <taxon>Geothrix</taxon>
    </lineage>
</organism>
<evidence type="ECO:0000259" key="6">
    <source>
        <dbReference type="SMART" id="SM00479"/>
    </source>
</evidence>
<evidence type="ECO:0000256" key="5">
    <source>
        <dbReference type="ARBA" id="ARBA00026073"/>
    </source>
</evidence>
<dbReference type="PANTHER" id="PTHR30231:SF4">
    <property type="entry name" value="PROTEIN NEN2"/>
    <property type="match status" value="1"/>
</dbReference>
<comment type="subunit">
    <text evidence="5">DNA polymerase III contains a core (composed of alpha, epsilon and theta chains) that associates with a tau subunit. This core dimerizes to form the POLIII' complex. PolIII' associates with the gamma complex (composed of gamma, delta, delta', psi and chi chains) and with the beta chain to form the complete DNA polymerase III complex.</text>
</comment>
<evidence type="ECO:0000256" key="3">
    <source>
        <dbReference type="ARBA" id="ARBA00022839"/>
    </source>
</evidence>
<accession>A0A936F547</accession>
<dbReference type="GO" id="GO:0008408">
    <property type="term" value="F:3'-5' exonuclease activity"/>
    <property type="evidence" value="ECO:0007669"/>
    <property type="project" value="TreeGrafter"/>
</dbReference>
<dbReference type="CDD" id="cd06127">
    <property type="entry name" value="DEDDh"/>
    <property type="match status" value="1"/>
</dbReference>
<dbReference type="GO" id="GO:0005829">
    <property type="term" value="C:cytosol"/>
    <property type="evidence" value="ECO:0007669"/>
    <property type="project" value="TreeGrafter"/>
</dbReference>
<dbReference type="InterPro" id="IPR012337">
    <property type="entry name" value="RNaseH-like_sf"/>
</dbReference>
<comment type="function">
    <text evidence="4">DNA polymerase III is a complex, multichain enzyme responsible for most of the replicative synthesis in bacteria. The epsilon subunit contain the editing function and is a proofreading 3'-5' exonuclease.</text>
</comment>
<feature type="domain" description="Exonuclease" evidence="6">
    <location>
        <begin position="26"/>
        <end position="204"/>
    </location>
</feature>
<dbReference type="InterPro" id="IPR036397">
    <property type="entry name" value="RNaseH_sf"/>
</dbReference>
<dbReference type="GO" id="GO:0006260">
    <property type="term" value="P:DNA replication"/>
    <property type="evidence" value="ECO:0007669"/>
    <property type="project" value="InterPro"/>
</dbReference>
<name>A0A936F547_9BACT</name>
<evidence type="ECO:0000313" key="7">
    <source>
        <dbReference type="EMBL" id="MBK8573287.1"/>
    </source>
</evidence>
<dbReference type="Proteomes" id="UP000709959">
    <property type="component" value="Unassembled WGS sequence"/>
</dbReference>
<evidence type="ECO:0000256" key="2">
    <source>
        <dbReference type="ARBA" id="ARBA00022801"/>
    </source>
</evidence>
<reference evidence="7 8" key="1">
    <citation type="submission" date="2020-10" db="EMBL/GenBank/DDBJ databases">
        <title>Connecting structure to function with the recovery of over 1000 high-quality activated sludge metagenome-assembled genomes encoding full-length rRNA genes using long-read sequencing.</title>
        <authorList>
            <person name="Singleton C.M."/>
            <person name="Petriglieri F."/>
            <person name="Kristensen J.M."/>
            <person name="Kirkegaard R.H."/>
            <person name="Michaelsen T.Y."/>
            <person name="Andersen M.H."/>
            <person name="Karst S.M."/>
            <person name="Dueholm M.S."/>
            <person name="Nielsen P.H."/>
            <person name="Albertsen M."/>
        </authorList>
    </citation>
    <scope>NUCLEOTIDE SEQUENCE [LARGE SCALE GENOMIC DNA]</scope>
    <source>
        <strain evidence="7">OdNE_18-Q3-R46-58_MAXAC.008</strain>
    </source>
</reference>
<dbReference type="InterPro" id="IPR013520">
    <property type="entry name" value="Ribonucl_H"/>
</dbReference>
<dbReference type="GO" id="GO:0003677">
    <property type="term" value="F:DNA binding"/>
    <property type="evidence" value="ECO:0007669"/>
    <property type="project" value="InterPro"/>
</dbReference>
<evidence type="ECO:0000256" key="4">
    <source>
        <dbReference type="ARBA" id="ARBA00025483"/>
    </source>
</evidence>
<proteinExistence type="predicted"/>
<dbReference type="AlphaFoldDB" id="A0A936F547"/>
<evidence type="ECO:0000256" key="1">
    <source>
        <dbReference type="ARBA" id="ARBA00022722"/>
    </source>
</evidence>
<protein>
    <submittedName>
        <fullName evidence="7">3'-5' exonuclease</fullName>
    </submittedName>
</protein>
<dbReference type="SMART" id="SM00479">
    <property type="entry name" value="EXOIII"/>
    <property type="match status" value="1"/>
</dbReference>
<dbReference type="Gene3D" id="3.30.420.10">
    <property type="entry name" value="Ribonuclease H-like superfamily/Ribonuclease H"/>
    <property type="match status" value="1"/>
</dbReference>
<sequence>MGLMAWGREKLGGGPPGGDLPIPELRFTVLDTELTGLDTRRDDIIAIGALHMQGSRIELGNAFQELVKPTAVLDGRTVVIHGITPSELEARPAIGGVLASFLDYAAGTVLVGHCLALDLAFLNRDARRSGKAPLRHATVDTLALFGWLRRRAIDQPAFALELPAPSLFDLAEAFEIPVEAAHSAMGDAYVTAQVFQRFLPHLQQAGVGNLSGLRRVGDPRHSLANLTDQQGHTHF</sequence>
<dbReference type="SUPFAM" id="SSF53098">
    <property type="entry name" value="Ribonuclease H-like"/>
    <property type="match status" value="1"/>
</dbReference>
<dbReference type="GO" id="GO:0003887">
    <property type="term" value="F:DNA-directed DNA polymerase activity"/>
    <property type="evidence" value="ECO:0007669"/>
    <property type="project" value="InterPro"/>
</dbReference>
<comment type="caution">
    <text evidence="7">The sequence shown here is derived from an EMBL/GenBank/DDBJ whole genome shotgun (WGS) entry which is preliminary data.</text>
</comment>
<dbReference type="NCBIfam" id="TIGR00573">
    <property type="entry name" value="dnaq"/>
    <property type="match status" value="1"/>
</dbReference>
<keyword evidence="1" id="KW-0540">Nuclease</keyword>
<dbReference type="PANTHER" id="PTHR30231">
    <property type="entry name" value="DNA POLYMERASE III SUBUNIT EPSILON"/>
    <property type="match status" value="1"/>
</dbReference>